<evidence type="ECO:0000313" key="3">
    <source>
        <dbReference type="EMBL" id="TDD14923.1"/>
    </source>
</evidence>
<dbReference type="Pfam" id="PF08327">
    <property type="entry name" value="AHSA1"/>
    <property type="match status" value="1"/>
</dbReference>
<dbReference type="CDD" id="cd07814">
    <property type="entry name" value="SRPBCC_CalC_Aha1-like"/>
    <property type="match status" value="1"/>
</dbReference>
<sequence>MFTLTQVIEAPPSEVARAFTEPEAFAAWFVAEGFGTPSDRVSVDARPGGLISAVFVGPDGAEVPFSVRFGEIDLPRSVVLHVDDPEVVTVRLDEVDGRTHLEYESTGAPADHESTLRAGVAAMLRRMAAYFAYPG</sequence>
<dbReference type="Gene3D" id="3.30.530.20">
    <property type="match status" value="1"/>
</dbReference>
<dbReference type="Proteomes" id="UP000295172">
    <property type="component" value="Unassembled WGS sequence"/>
</dbReference>
<dbReference type="EMBL" id="SMKR01000215">
    <property type="protein sequence ID" value="TDD14923.1"/>
    <property type="molecule type" value="Genomic_DNA"/>
</dbReference>
<gene>
    <name evidence="3" type="ORF">E1218_32305</name>
</gene>
<dbReference type="InterPro" id="IPR013538">
    <property type="entry name" value="ASHA1/2-like_C"/>
</dbReference>
<evidence type="ECO:0000259" key="2">
    <source>
        <dbReference type="Pfam" id="PF08327"/>
    </source>
</evidence>
<accession>A0A4R4WF84</accession>
<name>A0A4R4WF84_9ACTN</name>
<feature type="domain" description="Activator of Hsp90 ATPase homologue 1/2-like C-terminal" evidence="2">
    <location>
        <begin position="10"/>
        <end position="131"/>
    </location>
</feature>
<dbReference type="AlphaFoldDB" id="A0A4R4WF84"/>
<dbReference type="RefSeq" id="WP_132326844.1">
    <property type="nucleotide sequence ID" value="NZ_SMKR01000215.1"/>
</dbReference>
<organism evidence="3 4">
    <name type="scientific">Kribbella turkmenica</name>
    <dbReference type="NCBI Taxonomy" id="2530375"/>
    <lineage>
        <taxon>Bacteria</taxon>
        <taxon>Bacillati</taxon>
        <taxon>Actinomycetota</taxon>
        <taxon>Actinomycetes</taxon>
        <taxon>Propionibacteriales</taxon>
        <taxon>Kribbellaceae</taxon>
        <taxon>Kribbella</taxon>
    </lineage>
</organism>
<dbReference type="SUPFAM" id="SSF55961">
    <property type="entry name" value="Bet v1-like"/>
    <property type="match status" value="1"/>
</dbReference>
<comment type="caution">
    <text evidence="3">The sequence shown here is derived from an EMBL/GenBank/DDBJ whole genome shotgun (WGS) entry which is preliminary data.</text>
</comment>
<dbReference type="OrthoDB" id="3365660at2"/>
<comment type="similarity">
    <text evidence="1">Belongs to the AHA1 family.</text>
</comment>
<evidence type="ECO:0000256" key="1">
    <source>
        <dbReference type="ARBA" id="ARBA00006817"/>
    </source>
</evidence>
<keyword evidence="4" id="KW-1185">Reference proteome</keyword>
<protein>
    <submittedName>
        <fullName evidence="3">SRPBCC domain-containing protein</fullName>
    </submittedName>
</protein>
<proteinExistence type="inferred from homology"/>
<evidence type="ECO:0000313" key="4">
    <source>
        <dbReference type="Proteomes" id="UP000295172"/>
    </source>
</evidence>
<reference evidence="3 4" key="1">
    <citation type="submission" date="2019-02" db="EMBL/GenBank/DDBJ databases">
        <title>Draft genome sequences of novel Actinobacteria.</title>
        <authorList>
            <person name="Sahin N."/>
            <person name="Ay H."/>
            <person name="Saygin H."/>
        </authorList>
    </citation>
    <scope>NUCLEOTIDE SEQUENCE [LARGE SCALE GENOMIC DNA]</scope>
    <source>
        <strain evidence="3 4">16K104</strain>
    </source>
</reference>
<dbReference type="InterPro" id="IPR023393">
    <property type="entry name" value="START-like_dom_sf"/>
</dbReference>